<evidence type="ECO:0000256" key="6">
    <source>
        <dbReference type="PIRSR" id="PIRSR000138-1"/>
    </source>
</evidence>
<dbReference type="InterPro" id="IPR012133">
    <property type="entry name" value="Alpha-hydoxy_acid_DH_FMN"/>
</dbReference>
<proteinExistence type="inferred from homology"/>
<dbReference type="GO" id="GO:0004460">
    <property type="term" value="F:L-lactate dehydrogenase (cytochrome) activity"/>
    <property type="evidence" value="ECO:0007669"/>
    <property type="project" value="UniProtKB-EC"/>
</dbReference>
<dbReference type="PIRSF" id="PIRSF000138">
    <property type="entry name" value="Al-hdrx_acd_dh"/>
    <property type="match status" value="1"/>
</dbReference>
<feature type="binding site" evidence="7">
    <location>
        <position position="259"/>
    </location>
    <ligand>
        <name>glyoxylate</name>
        <dbReference type="ChEBI" id="CHEBI:36655"/>
    </ligand>
</feature>
<dbReference type="FunFam" id="3.20.20.70:FF:000029">
    <property type="entry name" value="L-lactate dehydrogenase"/>
    <property type="match status" value="1"/>
</dbReference>
<name>A0A7W9ESC8_9SPHN</name>
<dbReference type="EMBL" id="JACIJH010000022">
    <property type="protein sequence ID" value="MBB5708613.1"/>
    <property type="molecule type" value="Genomic_DNA"/>
</dbReference>
<comment type="cofactor">
    <cofactor evidence="1">
        <name>FMN</name>
        <dbReference type="ChEBI" id="CHEBI:58210"/>
    </cofactor>
</comment>
<evidence type="ECO:0000256" key="1">
    <source>
        <dbReference type="ARBA" id="ARBA00001917"/>
    </source>
</evidence>
<keyword evidence="4 9" id="KW-0560">Oxidoreductase</keyword>
<dbReference type="PANTHER" id="PTHR10578">
    <property type="entry name" value="S -2-HYDROXY-ACID OXIDASE-RELATED"/>
    <property type="match status" value="1"/>
</dbReference>
<dbReference type="InterPro" id="IPR037396">
    <property type="entry name" value="FMN_HAD"/>
</dbReference>
<feature type="binding site" evidence="7">
    <location>
        <position position="256"/>
    </location>
    <ligand>
        <name>glyoxylate</name>
        <dbReference type="ChEBI" id="CHEBI:36655"/>
    </ligand>
</feature>
<dbReference type="GO" id="GO:0010181">
    <property type="term" value="F:FMN binding"/>
    <property type="evidence" value="ECO:0007669"/>
    <property type="project" value="InterPro"/>
</dbReference>
<evidence type="ECO:0000256" key="3">
    <source>
        <dbReference type="ARBA" id="ARBA00022643"/>
    </source>
</evidence>
<sequence>MFHYIDGGSDDEWTLRRNRQGFADYWLLPEVLRDVAEIDLSTELVGQRIALPFFLAPTGMSRLFHHGKELAVARAAEKFGTFYSLSTLGTTSLEEVAATIATPKMFQIYILKDRELTREFVQRCKAAGYEALCLTTDMAMAGNRERDLRTGMIMPPRFGLGSLWSFIAHPYWSLNFLAHPDFRLANVAHRVDALGGGAMGLIDYVNSQFDRSVTWRDVEWLRGEWDGPLVVKGVLSPADAERACAVGANALMISNHGGRQLDGAPAPVDLVRPIRDRVGDAAQLIVDSGVRRGTDIVKAIALGADACSIGKAYLYGLAAGGQQGVEHVLGLLRTELVRAMTLLGCASINDIGEKHVAELGEIA</sequence>
<feature type="binding site" evidence="7">
    <location>
        <position position="254"/>
    </location>
    <ligand>
        <name>FMN</name>
        <dbReference type="ChEBI" id="CHEBI:58210"/>
    </ligand>
</feature>
<dbReference type="CDD" id="cd02809">
    <property type="entry name" value="alpha_hydroxyacid_oxid_FMN"/>
    <property type="match status" value="1"/>
</dbReference>
<dbReference type="InterPro" id="IPR008259">
    <property type="entry name" value="FMN_hydac_DH_AS"/>
</dbReference>
<feature type="binding site" evidence="7">
    <location>
        <begin position="57"/>
        <end position="59"/>
    </location>
    <ligand>
        <name>FMN</name>
        <dbReference type="ChEBI" id="CHEBI:58210"/>
    </ligand>
</feature>
<keyword evidence="2 7" id="KW-0285">Flavoprotein</keyword>
<feature type="active site" description="Proton acceptor" evidence="6">
    <location>
        <position position="256"/>
    </location>
</feature>
<feature type="binding site" evidence="7">
    <location>
        <position position="107"/>
    </location>
    <ligand>
        <name>FMN</name>
        <dbReference type="ChEBI" id="CHEBI:58210"/>
    </ligand>
</feature>
<evidence type="ECO:0000313" key="9">
    <source>
        <dbReference type="EMBL" id="MBB5708613.1"/>
    </source>
</evidence>
<feature type="binding site" evidence="7">
    <location>
        <position position="86"/>
    </location>
    <ligand>
        <name>FMN</name>
        <dbReference type="ChEBI" id="CHEBI:58210"/>
    </ligand>
</feature>
<evidence type="ECO:0000256" key="2">
    <source>
        <dbReference type="ARBA" id="ARBA00022630"/>
    </source>
</evidence>
<feature type="binding site" evidence="7">
    <location>
        <position position="4"/>
    </location>
    <ligand>
        <name>glyoxylate</name>
        <dbReference type="ChEBI" id="CHEBI:36655"/>
    </ligand>
</feature>
<dbReference type="InterPro" id="IPR013785">
    <property type="entry name" value="Aldolase_TIM"/>
</dbReference>
<dbReference type="PROSITE" id="PS00557">
    <property type="entry name" value="FMN_HYDROXY_ACID_DH_1"/>
    <property type="match status" value="1"/>
</dbReference>
<evidence type="ECO:0000256" key="4">
    <source>
        <dbReference type="ARBA" id="ARBA00023002"/>
    </source>
</evidence>
<keyword evidence="10" id="KW-1185">Reference proteome</keyword>
<feature type="binding site" evidence="7">
    <location>
        <position position="109"/>
    </location>
    <ligand>
        <name>glyoxylate</name>
        <dbReference type="ChEBI" id="CHEBI:36655"/>
    </ligand>
</feature>
<reference evidence="9 10" key="1">
    <citation type="submission" date="2020-08" db="EMBL/GenBank/DDBJ databases">
        <title>Genomic Encyclopedia of Type Strains, Phase IV (KMG-IV): sequencing the most valuable type-strain genomes for metagenomic binning, comparative biology and taxonomic classification.</title>
        <authorList>
            <person name="Goeker M."/>
        </authorList>
    </citation>
    <scope>NUCLEOTIDE SEQUENCE [LARGE SCALE GENOMIC DNA]</scope>
    <source>
        <strain evidence="9 10">DSM 27163</strain>
    </source>
</reference>
<dbReference type="SUPFAM" id="SSF51395">
    <property type="entry name" value="FMN-linked oxidoreductases"/>
    <property type="match status" value="1"/>
</dbReference>
<feature type="domain" description="FMN hydroxy acid dehydrogenase" evidence="8">
    <location>
        <begin position="1"/>
        <end position="361"/>
    </location>
</feature>
<organism evidence="9 10">
    <name type="scientific">Sphingopyxis panaciterrulae</name>
    <dbReference type="NCBI Taxonomy" id="462372"/>
    <lineage>
        <taxon>Bacteria</taxon>
        <taxon>Pseudomonadati</taxon>
        <taxon>Pseudomonadota</taxon>
        <taxon>Alphaproteobacteria</taxon>
        <taxon>Sphingomonadales</taxon>
        <taxon>Sphingomonadaceae</taxon>
        <taxon>Sphingopyxis</taxon>
    </lineage>
</organism>
<dbReference type="EC" id="1.1.2.3" evidence="9"/>
<feature type="binding site" evidence="7">
    <location>
        <position position="144"/>
    </location>
    <ligand>
        <name>glyoxylate</name>
        <dbReference type="ChEBI" id="CHEBI:36655"/>
    </ligand>
</feature>
<comment type="caution">
    <text evidence="9">The sequence shown here is derived from an EMBL/GenBank/DDBJ whole genome shotgun (WGS) entry which is preliminary data.</text>
</comment>
<dbReference type="Proteomes" id="UP000537161">
    <property type="component" value="Unassembled WGS sequence"/>
</dbReference>
<dbReference type="PROSITE" id="PS51349">
    <property type="entry name" value="FMN_HYDROXY_ACID_DH_2"/>
    <property type="match status" value="1"/>
</dbReference>
<dbReference type="InterPro" id="IPR000262">
    <property type="entry name" value="FMN-dep_DH"/>
</dbReference>
<dbReference type="Gene3D" id="3.20.20.70">
    <property type="entry name" value="Aldolase class I"/>
    <property type="match status" value="1"/>
</dbReference>
<feature type="binding site" evidence="7">
    <location>
        <position position="135"/>
    </location>
    <ligand>
        <name>FMN</name>
        <dbReference type="ChEBI" id="CHEBI:58210"/>
    </ligand>
</feature>
<evidence type="ECO:0000256" key="7">
    <source>
        <dbReference type="PIRSR" id="PIRSR000138-2"/>
    </source>
</evidence>
<accession>A0A7W9ESC8</accession>
<protein>
    <submittedName>
        <fullName evidence="9">L-lactate dehydrogenase (Cytochrome)</fullName>
        <ecNumber evidence="9">1.1.2.3</ecNumber>
    </submittedName>
</protein>
<dbReference type="AlphaFoldDB" id="A0A7W9ESC8"/>
<gene>
    <name evidence="9" type="ORF">FHR21_004006</name>
</gene>
<dbReference type="Pfam" id="PF01070">
    <property type="entry name" value="FMN_dh"/>
    <property type="match status" value="1"/>
</dbReference>
<keyword evidence="3 7" id="KW-0288">FMN</keyword>
<feature type="binding site" evidence="7">
    <location>
        <begin position="287"/>
        <end position="291"/>
    </location>
    <ligand>
        <name>FMN</name>
        <dbReference type="ChEBI" id="CHEBI:58210"/>
    </ligand>
</feature>
<comment type="similarity">
    <text evidence="5">Belongs to the FMN-dependent alpha-hydroxy acid dehydrogenase family.</text>
</comment>
<evidence type="ECO:0000259" key="8">
    <source>
        <dbReference type="PROSITE" id="PS51349"/>
    </source>
</evidence>
<evidence type="ECO:0000256" key="5">
    <source>
        <dbReference type="ARBA" id="ARBA00024042"/>
    </source>
</evidence>
<evidence type="ECO:0000313" key="10">
    <source>
        <dbReference type="Proteomes" id="UP000537161"/>
    </source>
</evidence>
<feature type="binding site" evidence="7">
    <location>
        <position position="232"/>
    </location>
    <ligand>
        <name>FMN</name>
        <dbReference type="ChEBI" id="CHEBI:58210"/>
    </ligand>
</feature>
<dbReference type="PANTHER" id="PTHR10578:SF149">
    <property type="entry name" value="2-HYDROXYACID OXIDASE 2"/>
    <property type="match status" value="1"/>
</dbReference>